<keyword evidence="4" id="KW-0349">Heme</keyword>
<keyword evidence="10" id="KW-0503">Monooxygenase</keyword>
<dbReference type="GO" id="GO:0016020">
    <property type="term" value="C:membrane"/>
    <property type="evidence" value="ECO:0007669"/>
    <property type="project" value="UniProtKB-SubCell"/>
</dbReference>
<keyword evidence="13" id="KW-1185">Reference proteome</keyword>
<comment type="similarity">
    <text evidence="3">Belongs to the cytochrome P450 family.</text>
</comment>
<keyword evidence="6" id="KW-0479">Metal-binding</keyword>
<evidence type="ECO:0000256" key="2">
    <source>
        <dbReference type="ARBA" id="ARBA00004167"/>
    </source>
</evidence>
<dbReference type="InterPro" id="IPR036396">
    <property type="entry name" value="Cyt_P450_sf"/>
</dbReference>
<accession>A0AAN8ZR60</accession>
<evidence type="ECO:0000256" key="9">
    <source>
        <dbReference type="ARBA" id="ARBA00023004"/>
    </source>
</evidence>
<protein>
    <recommendedName>
        <fullName evidence="14">Cytochrome P450</fullName>
    </recommendedName>
</protein>
<dbReference type="Proteomes" id="UP001370490">
    <property type="component" value="Unassembled WGS sequence"/>
</dbReference>
<dbReference type="GO" id="GO:0020037">
    <property type="term" value="F:heme binding"/>
    <property type="evidence" value="ECO:0007669"/>
    <property type="project" value="InterPro"/>
</dbReference>
<evidence type="ECO:0000256" key="11">
    <source>
        <dbReference type="ARBA" id="ARBA00023136"/>
    </source>
</evidence>
<keyword evidence="11" id="KW-0472">Membrane</keyword>
<sequence length="110" mass="12727">MEVSGGFTVCDVFPSLTWLQVLSGMRAKIEKMHHKVDQMLESIIDVHKVSRERAEKTEEEDLVDVLLKLQQCEDLEFSVTHENVKAVILFFPIYIPKHSTKLILDTFTDH</sequence>
<evidence type="ECO:0000256" key="10">
    <source>
        <dbReference type="ARBA" id="ARBA00023033"/>
    </source>
</evidence>
<comment type="caution">
    <text evidence="12">The sequence shown here is derived from an EMBL/GenBank/DDBJ whole genome shotgun (WGS) entry which is preliminary data.</text>
</comment>
<dbReference type="EMBL" id="JBAMMX010000001">
    <property type="protein sequence ID" value="KAK6947056.1"/>
    <property type="molecule type" value="Genomic_DNA"/>
</dbReference>
<keyword evidence="7" id="KW-1133">Transmembrane helix</keyword>
<comment type="subcellular location">
    <subcellularLocation>
        <location evidence="2">Membrane</location>
        <topology evidence="2">Single-pass membrane protein</topology>
    </subcellularLocation>
</comment>
<evidence type="ECO:0000256" key="3">
    <source>
        <dbReference type="ARBA" id="ARBA00010617"/>
    </source>
</evidence>
<keyword evidence="5" id="KW-0812">Transmembrane</keyword>
<dbReference type="GO" id="GO:0004497">
    <property type="term" value="F:monooxygenase activity"/>
    <property type="evidence" value="ECO:0007669"/>
    <property type="project" value="UniProtKB-KW"/>
</dbReference>
<evidence type="ECO:0000256" key="5">
    <source>
        <dbReference type="ARBA" id="ARBA00022692"/>
    </source>
</evidence>
<dbReference type="SUPFAM" id="SSF48264">
    <property type="entry name" value="Cytochrome P450"/>
    <property type="match status" value="1"/>
</dbReference>
<comment type="cofactor">
    <cofactor evidence="1">
        <name>heme</name>
        <dbReference type="ChEBI" id="CHEBI:30413"/>
    </cofactor>
</comment>
<dbReference type="GO" id="GO:0016705">
    <property type="term" value="F:oxidoreductase activity, acting on paired donors, with incorporation or reduction of molecular oxygen"/>
    <property type="evidence" value="ECO:0007669"/>
    <property type="project" value="InterPro"/>
</dbReference>
<dbReference type="InterPro" id="IPR052306">
    <property type="entry name" value="CYP450_71D"/>
</dbReference>
<evidence type="ECO:0000256" key="6">
    <source>
        <dbReference type="ARBA" id="ARBA00022723"/>
    </source>
</evidence>
<gene>
    <name evidence="12" type="ORF">RJ641_000529</name>
</gene>
<evidence type="ECO:0008006" key="14">
    <source>
        <dbReference type="Google" id="ProtNLM"/>
    </source>
</evidence>
<dbReference type="GO" id="GO:0005506">
    <property type="term" value="F:iron ion binding"/>
    <property type="evidence" value="ECO:0007669"/>
    <property type="project" value="InterPro"/>
</dbReference>
<keyword evidence="9" id="KW-0408">Iron</keyword>
<dbReference type="PANTHER" id="PTHR47953:SF19">
    <property type="entry name" value="OS06G0641600 PROTEIN"/>
    <property type="match status" value="1"/>
</dbReference>
<evidence type="ECO:0000256" key="7">
    <source>
        <dbReference type="ARBA" id="ARBA00022989"/>
    </source>
</evidence>
<dbReference type="PANTHER" id="PTHR47953">
    <property type="entry name" value="OS08G0105600 PROTEIN"/>
    <property type="match status" value="1"/>
</dbReference>
<dbReference type="AlphaFoldDB" id="A0AAN8ZR60"/>
<organism evidence="12 13">
    <name type="scientific">Dillenia turbinata</name>
    <dbReference type="NCBI Taxonomy" id="194707"/>
    <lineage>
        <taxon>Eukaryota</taxon>
        <taxon>Viridiplantae</taxon>
        <taxon>Streptophyta</taxon>
        <taxon>Embryophyta</taxon>
        <taxon>Tracheophyta</taxon>
        <taxon>Spermatophyta</taxon>
        <taxon>Magnoliopsida</taxon>
        <taxon>eudicotyledons</taxon>
        <taxon>Gunneridae</taxon>
        <taxon>Pentapetalae</taxon>
        <taxon>Dilleniales</taxon>
        <taxon>Dilleniaceae</taxon>
        <taxon>Dillenia</taxon>
    </lineage>
</organism>
<keyword evidence="8" id="KW-0560">Oxidoreductase</keyword>
<evidence type="ECO:0000256" key="1">
    <source>
        <dbReference type="ARBA" id="ARBA00001971"/>
    </source>
</evidence>
<proteinExistence type="inferred from homology"/>
<name>A0AAN8ZR60_9MAGN</name>
<evidence type="ECO:0000256" key="8">
    <source>
        <dbReference type="ARBA" id="ARBA00023002"/>
    </source>
</evidence>
<dbReference type="Gene3D" id="1.10.630.10">
    <property type="entry name" value="Cytochrome P450"/>
    <property type="match status" value="1"/>
</dbReference>
<evidence type="ECO:0000256" key="4">
    <source>
        <dbReference type="ARBA" id="ARBA00022617"/>
    </source>
</evidence>
<evidence type="ECO:0000313" key="13">
    <source>
        <dbReference type="Proteomes" id="UP001370490"/>
    </source>
</evidence>
<reference evidence="12 13" key="1">
    <citation type="submission" date="2023-12" db="EMBL/GenBank/DDBJ databases">
        <title>A high-quality genome assembly for Dillenia turbinata (Dilleniales).</title>
        <authorList>
            <person name="Chanderbali A."/>
        </authorList>
    </citation>
    <scope>NUCLEOTIDE SEQUENCE [LARGE SCALE GENOMIC DNA]</scope>
    <source>
        <strain evidence="12">LSX21</strain>
        <tissue evidence="12">Leaf</tissue>
    </source>
</reference>
<evidence type="ECO:0000313" key="12">
    <source>
        <dbReference type="EMBL" id="KAK6947056.1"/>
    </source>
</evidence>